<feature type="transmembrane region" description="Helical" evidence="5">
    <location>
        <begin position="110"/>
        <end position="131"/>
    </location>
</feature>
<name>A0A9D2NT22_9FIRM</name>
<feature type="transmembrane region" description="Helical" evidence="5">
    <location>
        <begin position="345"/>
        <end position="365"/>
    </location>
</feature>
<protein>
    <submittedName>
        <fullName evidence="7">O-antigen ligase family protein</fullName>
    </submittedName>
</protein>
<reference evidence="7" key="2">
    <citation type="submission" date="2021-04" db="EMBL/GenBank/DDBJ databases">
        <authorList>
            <person name="Gilroy R."/>
        </authorList>
    </citation>
    <scope>NUCLEOTIDE SEQUENCE</scope>
    <source>
        <strain evidence="7">CHK187-11901</strain>
    </source>
</reference>
<dbReference type="EMBL" id="DWWM01000051">
    <property type="protein sequence ID" value="HJC37016.1"/>
    <property type="molecule type" value="Genomic_DNA"/>
</dbReference>
<keyword evidence="2 5" id="KW-0812">Transmembrane</keyword>
<evidence type="ECO:0000256" key="2">
    <source>
        <dbReference type="ARBA" id="ARBA00022692"/>
    </source>
</evidence>
<dbReference type="AlphaFoldDB" id="A0A9D2NT22"/>
<keyword evidence="7" id="KW-0436">Ligase</keyword>
<feature type="transmembrane region" description="Helical" evidence="5">
    <location>
        <begin position="314"/>
        <end position="333"/>
    </location>
</feature>
<feature type="transmembrane region" description="Helical" evidence="5">
    <location>
        <begin position="164"/>
        <end position="184"/>
    </location>
</feature>
<keyword evidence="3 5" id="KW-1133">Transmembrane helix</keyword>
<feature type="domain" description="O-antigen ligase-related" evidence="6">
    <location>
        <begin position="197"/>
        <end position="326"/>
    </location>
</feature>
<dbReference type="InterPro" id="IPR051533">
    <property type="entry name" value="WaaL-like"/>
</dbReference>
<dbReference type="GO" id="GO:0016020">
    <property type="term" value="C:membrane"/>
    <property type="evidence" value="ECO:0007669"/>
    <property type="project" value="UniProtKB-SubCell"/>
</dbReference>
<proteinExistence type="predicted"/>
<comment type="subcellular location">
    <subcellularLocation>
        <location evidence="1">Membrane</location>
        <topology evidence="1">Multi-pass membrane protein</topology>
    </subcellularLocation>
</comment>
<dbReference type="Pfam" id="PF04932">
    <property type="entry name" value="Wzy_C"/>
    <property type="match status" value="1"/>
</dbReference>
<keyword evidence="4 5" id="KW-0472">Membrane</keyword>
<feature type="transmembrane region" description="Helical" evidence="5">
    <location>
        <begin position="20"/>
        <end position="49"/>
    </location>
</feature>
<evidence type="ECO:0000256" key="3">
    <source>
        <dbReference type="ARBA" id="ARBA00022989"/>
    </source>
</evidence>
<evidence type="ECO:0000256" key="1">
    <source>
        <dbReference type="ARBA" id="ARBA00004141"/>
    </source>
</evidence>
<organism evidence="7 8">
    <name type="scientific">Candidatus Merdibacter merdavium</name>
    <dbReference type="NCBI Taxonomy" id="2838692"/>
    <lineage>
        <taxon>Bacteria</taxon>
        <taxon>Bacillati</taxon>
        <taxon>Bacillota</taxon>
        <taxon>Erysipelotrichia</taxon>
        <taxon>Erysipelotrichales</taxon>
        <taxon>Erysipelotrichaceae</taxon>
        <taxon>Merdibacter</taxon>
    </lineage>
</organism>
<evidence type="ECO:0000256" key="5">
    <source>
        <dbReference type="SAM" id="Phobius"/>
    </source>
</evidence>
<feature type="transmembrane region" description="Helical" evidence="5">
    <location>
        <begin position="191"/>
        <end position="207"/>
    </location>
</feature>
<dbReference type="GO" id="GO:0016874">
    <property type="term" value="F:ligase activity"/>
    <property type="evidence" value="ECO:0007669"/>
    <property type="project" value="UniProtKB-KW"/>
</dbReference>
<dbReference type="Proteomes" id="UP000823896">
    <property type="component" value="Unassembled WGS sequence"/>
</dbReference>
<feature type="transmembrane region" description="Helical" evidence="5">
    <location>
        <begin position="235"/>
        <end position="255"/>
    </location>
</feature>
<reference evidence="7" key="1">
    <citation type="journal article" date="2021" name="PeerJ">
        <title>Extensive microbial diversity within the chicken gut microbiome revealed by metagenomics and culture.</title>
        <authorList>
            <person name="Gilroy R."/>
            <person name="Ravi A."/>
            <person name="Getino M."/>
            <person name="Pursley I."/>
            <person name="Horton D.L."/>
            <person name="Alikhan N.F."/>
            <person name="Baker D."/>
            <person name="Gharbi K."/>
            <person name="Hall N."/>
            <person name="Watson M."/>
            <person name="Adriaenssens E.M."/>
            <person name="Foster-Nyarko E."/>
            <person name="Jarju S."/>
            <person name="Secka A."/>
            <person name="Antonio M."/>
            <person name="Oren A."/>
            <person name="Chaudhuri R.R."/>
            <person name="La Ragione R."/>
            <person name="Hildebrand F."/>
            <person name="Pallen M.J."/>
        </authorList>
    </citation>
    <scope>NUCLEOTIDE SEQUENCE</scope>
    <source>
        <strain evidence="7">CHK187-11901</strain>
    </source>
</reference>
<evidence type="ECO:0000313" key="7">
    <source>
        <dbReference type="EMBL" id="HJC37016.1"/>
    </source>
</evidence>
<evidence type="ECO:0000256" key="4">
    <source>
        <dbReference type="ARBA" id="ARBA00023136"/>
    </source>
</evidence>
<feature type="transmembrane region" description="Helical" evidence="5">
    <location>
        <begin position="86"/>
        <end position="103"/>
    </location>
</feature>
<accession>A0A9D2NT22</accession>
<evidence type="ECO:0000259" key="6">
    <source>
        <dbReference type="Pfam" id="PF04932"/>
    </source>
</evidence>
<evidence type="ECO:0000313" key="8">
    <source>
        <dbReference type="Proteomes" id="UP000823896"/>
    </source>
</evidence>
<dbReference type="PANTHER" id="PTHR37422">
    <property type="entry name" value="TEICHURONIC ACID BIOSYNTHESIS PROTEIN TUAE"/>
    <property type="match status" value="1"/>
</dbReference>
<comment type="caution">
    <text evidence="7">The sequence shown here is derived from an EMBL/GenBank/DDBJ whole genome shotgun (WGS) entry which is preliminary data.</text>
</comment>
<sequence>MERAKAFYHRKLDGYTLDEYLIMFVTCSIFLPYFCAIAAIIIVLIYLAFTGRLISTIRSAPRSLVAFAFAGLSVIVSIYYDNWLGVVQTAGLLLILVYYMFYRSVITKRLFVLLIDACCIISIFCFIWAIMEYFRIIDHFGYSFLELEVEDAPRWRVNSTFFNANFYAAMIEFLVLCCVYKLLYSRTLRRIIFYAAIIIMNLFALYLTGCRAAWPTFVIAIPVMFLLTRHRKSFAFSAGLVGCGAAAVLLDPSLLPRSGFLDSFIVRGRIWRTALQAIRDHLWFGGGPQCYQIFYKQYDGRKAAHAHSVYLDPLLSYGIVGCVLLLLYFWPNIREIARLYTRRYDVPLFALIVCFVLAVLVHGVLDHTINWIQTGMLFLMVFSASAIYVNNGGQRETNGNID</sequence>
<gene>
    <name evidence="7" type="ORF">H9702_07815</name>
</gene>
<dbReference type="PANTHER" id="PTHR37422:SF20">
    <property type="entry name" value="O-ANTIGEN POLYMERASE"/>
    <property type="match status" value="1"/>
</dbReference>
<feature type="transmembrane region" description="Helical" evidence="5">
    <location>
        <begin position="61"/>
        <end position="80"/>
    </location>
</feature>
<dbReference type="InterPro" id="IPR007016">
    <property type="entry name" value="O-antigen_ligase-rel_domated"/>
</dbReference>
<feature type="transmembrane region" description="Helical" evidence="5">
    <location>
        <begin position="371"/>
        <end position="389"/>
    </location>
</feature>
<feature type="transmembrane region" description="Helical" evidence="5">
    <location>
        <begin position="213"/>
        <end position="228"/>
    </location>
</feature>